<dbReference type="GO" id="GO:0045493">
    <property type="term" value="P:xylan catabolic process"/>
    <property type="evidence" value="ECO:0007669"/>
    <property type="project" value="UniProtKB-KW"/>
</dbReference>
<dbReference type="Pfam" id="PF00331">
    <property type="entry name" value="Glyco_hydro_10"/>
    <property type="match status" value="1"/>
</dbReference>
<evidence type="ECO:0000313" key="8">
    <source>
        <dbReference type="Proteomes" id="UP000027821"/>
    </source>
</evidence>
<dbReference type="STRING" id="1048983.EL17_22350"/>
<evidence type="ECO:0000313" key="7">
    <source>
        <dbReference type="EMBL" id="KEO75770.1"/>
    </source>
</evidence>
<evidence type="ECO:0000259" key="6">
    <source>
        <dbReference type="PROSITE" id="PS51760"/>
    </source>
</evidence>
<dbReference type="EMBL" id="JMIH01000004">
    <property type="protein sequence ID" value="KEO75770.1"/>
    <property type="molecule type" value="Genomic_DNA"/>
</dbReference>
<dbReference type="InterPro" id="IPR001000">
    <property type="entry name" value="GH10_dom"/>
</dbReference>
<protein>
    <recommendedName>
        <fullName evidence="5">Beta-xylanase</fullName>
        <ecNumber evidence="5">3.2.1.8</ecNumber>
    </recommendedName>
</protein>
<keyword evidence="7" id="KW-0858">Xylan degradation</keyword>
<dbReference type="PROSITE" id="PS51760">
    <property type="entry name" value="GH10_2"/>
    <property type="match status" value="1"/>
</dbReference>
<dbReference type="eggNOG" id="COG3693">
    <property type="taxonomic scope" value="Bacteria"/>
</dbReference>
<keyword evidence="3 5" id="KW-0326">Glycosidase</keyword>
<keyword evidence="8" id="KW-1185">Reference proteome</keyword>
<dbReference type="SMART" id="SM00633">
    <property type="entry name" value="Glyco_10"/>
    <property type="match status" value="1"/>
</dbReference>
<gene>
    <name evidence="7" type="ORF">EL17_22350</name>
</gene>
<dbReference type="PANTHER" id="PTHR31490:SF90">
    <property type="entry name" value="ENDO-1,4-BETA-XYLANASE A"/>
    <property type="match status" value="1"/>
</dbReference>
<accession>A0A074L5L0</accession>
<dbReference type="PRINTS" id="PR00134">
    <property type="entry name" value="GLHYDRLASE10"/>
</dbReference>
<dbReference type="RefSeq" id="WP_035068679.1">
    <property type="nucleotide sequence ID" value="NZ_JMIH01000004.1"/>
</dbReference>
<evidence type="ECO:0000256" key="2">
    <source>
        <dbReference type="ARBA" id="ARBA00023277"/>
    </source>
</evidence>
<dbReference type="OrthoDB" id="9809277at2"/>
<comment type="caution">
    <text evidence="7">The sequence shown here is derived from an EMBL/GenBank/DDBJ whole genome shotgun (WGS) entry which is preliminary data.</text>
</comment>
<comment type="catalytic activity">
    <reaction evidence="5">
        <text>Endohydrolysis of (1-&gt;4)-beta-D-xylosidic linkages in xylans.</text>
        <dbReference type="EC" id="3.2.1.8"/>
    </reaction>
</comment>
<proteinExistence type="inferred from homology"/>
<dbReference type="SUPFAM" id="SSF51445">
    <property type="entry name" value="(Trans)glycosidases"/>
    <property type="match status" value="1"/>
</dbReference>
<organism evidence="7 8">
    <name type="scientific">Anditalea andensis</name>
    <dbReference type="NCBI Taxonomy" id="1048983"/>
    <lineage>
        <taxon>Bacteria</taxon>
        <taxon>Pseudomonadati</taxon>
        <taxon>Bacteroidota</taxon>
        <taxon>Cytophagia</taxon>
        <taxon>Cytophagales</taxon>
        <taxon>Cytophagaceae</taxon>
        <taxon>Anditalea</taxon>
    </lineage>
</organism>
<evidence type="ECO:0000256" key="1">
    <source>
        <dbReference type="ARBA" id="ARBA00022801"/>
    </source>
</evidence>
<evidence type="ECO:0000256" key="4">
    <source>
        <dbReference type="ARBA" id="ARBA00023326"/>
    </source>
</evidence>
<dbReference type="EC" id="3.2.1.8" evidence="5"/>
<dbReference type="InterPro" id="IPR017853">
    <property type="entry name" value="GH"/>
</dbReference>
<keyword evidence="1 5" id="KW-0378">Hydrolase</keyword>
<sequence length="374" mass="43526">MSYLYNITKIVISSAIINLLPVENLQAQYLKDSFHNNFTIGAAINYRQVRELTQQEEKILFAHFNSITAENLLKWGSIHPRPDQYDFEAADRFVDLGNKMNAFIVGHTLVWHQQTPEWVFEDEDGNALSKEALLERMREHINTVAGRYKGRIHGWDVVNEAIFDDGNYRNSHWYNITGKDFIKEAFRSASKVDPDMELYYNDYNMWKPAKRETAIQLAKELRAEGIRIDGIGMQGHYGLESPSLEEIENSILAIAKAGFKVMFTEVDIDVLPNPVNRHGADIDATFEFEEKYNPYTTALPADIQKKLEDRYKELFELFLKHEDKISRVTFWGLTDQDSWLNDWPMRGRTAYPLLFDRDGYPKENVLKELDNLQP</sequence>
<reference evidence="7 8" key="1">
    <citation type="submission" date="2014-04" db="EMBL/GenBank/DDBJ databases">
        <title>Characterization and application of a salt tolerant electro-active bacterium.</title>
        <authorList>
            <person name="Yang L."/>
            <person name="Wei S."/>
            <person name="Tay Q.X.M."/>
        </authorList>
    </citation>
    <scope>NUCLEOTIDE SEQUENCE [LARGE SCALE GENOMIC DNA]</scope>
    <source>
        <strain evidence="7 8">LY1</strain>
    </source>
</reference>
<name>A0A074L5L0_9BACT</name>
<keyword evidence="2 5" id="KW-0119">Carbohydrate metabolism</keyword>
<dbReference type="AlphaFoldDB" id="A0A074L5L0"/>
<dbReference type="Gene3D" id="3.20.20.80">
    <property type="entry name" value="Glycosidases"/>
    <property type="match status" value="1"/>
</dbReference>
<evidence type="ECO:0000256" key="5">
    <source>
        <dbReference type="RuleBase" id="RU361174"/>
    </source>
</evidence>
<feature type="domain" description="GH10" evidence="6">
    <location>
        <begin position="24"/>
        <end position="372"/>
    </location>
</feature>
<dbReference type="GO" id="GO:0031176">
    <property type="term" value="F:endo-1,4-beta-xylanase activity"/>
    <property type="evidence" value="ECO:0007669"/>
    <property type="project" value="UniProtKB-EC"/>
</dbReference>
<dbReference type="Proteomes" id="UP000027821">
    <property type="component" value="Unassembled WGS sequence"/>
</dbReference>
<dbReference type="InterPro" id="IPR044846">
    <property type="entry name" value="GH10"/>
</dbReference>
<comment type="similarity">
    <text evidence="5">Belongs to the glycosyl hydrolase 10 (cellulase F) family.</text>
</comment>
<evidence type="ECO:0000256" key="3">
    <source>
        <dbReference type="ARBA" id="ARBA00023295"/>
    </source>
</evidence>
<keyword evidence="4 5" id="KW-0624">Polysaccharide degradation</keyword>
<dbReference type="PANTHER" id="PTHR31490">
    <property type="entry name" value="GLYCOSYL HYDROLASE"/>
    <property type="match status" value="1"/>
</dbReference>